<keyword evidence="2" id="KW-1185">Reference proteome</keyword>
<dbReference type="Proteomes" id="UP000431264">
    <property type="component" value="Unassembled WGS sequence"/>
</dbReference>
<evidence type="ECO:0000313" key="2">
    <source>
        <dbReference type="Proteomes" id="UP000431264"/>
    </source>
</evidence>
<dbReference type="AlphaFoldDB" id="A0A6I4IDN4"/>
<evidence type="ECO:0000313" key="1">
    <source>
        <dbReference type="EMBL" id="MVO07678.1"/>
    </source>
</evidence>
<sequence>MYQFFKNIFLTKGFNRTLVYDSLTSKIHFFPNDLYDQLLLNNFRIDKKNNEVFEFLNKKGLLQKISDDLVDCFIDLDDEIQIPYDIATLVFELSGSSSKNLYKLKNQNILQYNFIFADYTSLKSIELFVDFINECESDTIELTFLNGFVYSKHLFELIKSVKKIILLNNFAGIKIDDPSTHKNRYLNSWNDIHFRLSINFINYLESLKHHTYFNKKVFINKDCEIKNSQETKEIYGNLNNDNSFDIAKVFKNPTFKKLWSIKKEDTLVCQDCEFRRLCVDNRLPIKIKNNWVHEEECNYNPYISKWSHEDGFKSLKELDIITKNGYLEMNKEKLSLITNELWEG</sequence>
<reference evidence="2" key="1">
    <citation type="submission" date="2019-05" db="EMBL/GenBank/DDBJ databases">
        <title>Flavobacterium profundi sp. nov., isolated from a deep-sea seamount.</title>
        <authorList>
            <person name="Zhang D.-C."/>
        </authorList>
    </citation>
    <scope>NUCLEOTIDE SEQUENCE [LARGE SCALE GENOMIC DNA]</scope>
    <source>
        <strain evidence="2">TP390</strain>
    </source>
</reference>
<comment type="caution">
    <text evidence="1">The sequence shown here is derived from an EMBL/GenBank/DDBJ whole genome shotgun (WGS) entry which is preliminary data.</text>
</comment>
<dbReference type="EMBL" id="WQLW01000001">
    <property type="protein sequence ID" value="MVO07678.1"/>
    <property type="molecule type" value="Genomic_DNA"/>
</dbReference>
<organism evidence="1 2">
    <name type="scientific">Flavobacterium profundi</name>
    <dbReference type="NCBI Taxonomy" id="1774945"/>
    <lineage>
        <taxon>Bacteria</taxon>
        <taxon>Pseudomonadati</taxon>
        <taxon>Bacteroidota</taxon>
        <taxon>Flavobacteriia</taxon>
        <taxon>Flavobacteriales</taxon>
        <taxon>Flavobacteriaceae</taxon>
        <taxon>Flavobacterium</taxon>
    </lineage>
</organism>
<proteinExistence type="predicted"/>
<name>A0A6I4IDN4_9FLAO</name>
<evidence type="ECO:0008006" key="3">
    <source>
        <dbReference type="Google" id="ProtNLM"/>
    </source>
</evidence>
<dbReference type="OrthoDB" id="1073749at2"/>
<gene>
    <name evidence="1" type="ORF">GOQ30_00705</name>
</gene>
<accession>A0A6I4IDN4</accession>
<dbReference type="RefSeq" id="WP_140996097.1">
    <property type="nucleotide sequence ID" value="NZ_VDCZ01000001.1"/>
</dbReference>
<protein>
    <recommendedName>
        <fullName evidence="3">Grasp-with-spasm system SPASM domain peptide maturase</fullName>
    </recommendedName>
</protein>